<reference evidence="1 2" key="1">
    <citation type="submission" date="2020-08" db="EMBL/GenBank/DDBJ databases">
        <title>Genomic Encyclopedia of Type Strains, Phase IV (KMG-V): Genome sequencing to study the core and pangenomes of soil and plant-associated prokaryotes.</title>
        <authorList>
            <person name="Whitman W."/>
        </authorList>
    </citation>
    <scope>NUCLEOTIDE SEQUENCE [LARGE SCALE GENOMIC DNA]</scope>
    <source>
        <strain evidence="1 2">SEMIA 492</strain>
    </source>
</reference>
<dbReference type="EMBL" id="JACIIG010000002">
    <property type="protein sequence ID" value="MBB4566936.1"/>
    <property type="molecule type" value="Genomic_DNA"/>
</dbReference>
<sequence length="102" mass="11629">MVQIDRRACPLCLVEYHLAHHDPTELFRSVEFEPLLSEVMTGDLLGPPRCWASTRRARASLLGLCDTPWRPLATRAQTNTIWESSSKFLENSAKELHIIQKA</sequence>
<comment type="caution">
    <text evidence="1">The sequence shown here is derived from an EMBL/GenBank/DDBJ whole genome shotgun (WGS) entry which is preliminary data.</text>
</comment>
<evidence type="ECO:0000313" key="2">
    <source>
        <dbReference type="Proteomes" id="UP000543836"/>
    </source>
</evidence>
<name>A0A7W6ZQN1_9HYPH</name>
<dbReference type="AlphaFoldDB" id="A0A7W6ZQN1"/>
<gene>
    <name evidence="1" type="ORF">GGE60_001037</name>
</gene>
<dbReference type="Proteomes" id="UP000543836">
    <property type="component" value="Unassembled WGS sequence"/>
</dbReference>
<accession>A0A7W6ZQN1</accession>
<dbReference type="RefSeq" id="WP_154668531.1">
    <property type="nucleotide sequence ID" value="NZ_JACIIG010000002.1"/>
</dbReference>
<evidence type="ECO:0000313" key="1">
    <source>
        <dbReference type="EMBL" id="MBB4566936.1"/>
    </source>
</evidence>
<protein>
    <submittedName>
        <fullName evidence="1">Uncharacterized protein</fullName>
    </submittedName>
</protein>
<keyword evidence="2" id="KW-1185">Reference proteome</keyword>
<organism evidence="1 2">
    <name type="scientific">Rhizobium leucaenae</name>
    <dbReference type="NCBI Taxonomy" id="29450"/>
    <lineage>
        <taxon>Bacteria</taxon>
        <taxon>Pseudomonadati</taxon>
        <taxon>Pseudomonadota</taxon>
        <taxon>Alphaproteobacteria</taxon>
        <taxon>Hyphomicrobiales</taxon>
        <taxon>Rhizobiaceae</taxon>
        <taxon>Rhizobium/Agrobacterium group</taxon>
        <taxon>Rhizobium</taxon>
    </lineage>
</organism>
<proteinExistence type="predicted"/>